<sequence>SLLKKNRQKEVVFSLLCLNTKKSVFGDNCEHIVMMGDFSASGPYLSKTKQDELDKNMPVFEK</sequence>
<evidence type="ECO:0000313" key="1">
    <source>
        <dbReference type="EMBL" id="CAG8838233.1"/>
    </source>
</evidence>
<evidence type="ECO:0000313" key="2">
    <source>
        <dbReference type="Proteomes" id="UP000789901"/>
    </source>
</evidence>
<proteinExistence type="predicted"/>
<dbReference type="EMBL" id="CAJVQB010057610">
    <property type="protein sequence ID" value="CAG8838233.1"/>
    <property type="molecule type" value="Genomic_DNA"/>
</dbReference>
<gene>
    <name evidence="1" type="ORF">GMARGA_LOCUS33873</name>
</gene>
<reference evidence="1 2" key="1">
    <citation type="submission" date="2021-06" db="EMBL/GenBank/DDBJ databases">
        <authorList>
            <person name="Kallberg Y."/>
            <person name="Tangrot J."/>
            <person name="Rosling A."/>
        </authorList>
    </citation>
    <scope>NUCLEOTIDE SEQUENCE [LARGE SCALE GENOMIC DNA]</scope>
    <source>
        <strain evidence="1 2">120-4 pot B 10/14</strain>
    </source>
</reference>
<comment type="caution">
    <text evidence="1">The sequence shown here is derived from an EMBL/GenBank/DDBJ whole genome shotgun (WGS) entry which is preliminary data.</text>
</comment>
<protein>
    <submittedName>
        <fullName evidence="1">5739_t:CDS:1</fullName>
    </submittedName>
</protein>
<name>A0ABN7WQT3_GIGMA</name>
<feature type="non-terminal residue" evidence="1">
    <location>
        <position position="1"/>
    </location>
</feature>
<organism evidence="1 2">
    <name type="scientific">Gigaspora margarita</name>
    <dbReference type="NCBI Taxonomy" id="4874"/>
    <lineage>
        <taxon>Eukaryota</taxon>
        <taxon>Fungi</taxon>
        <taxon>Fungi incertae sedis</taxon>
        <taxon>Mucoromycota</taxon>
        <taxon>Glomeromycotina</taxon>
        <taxon>Glomeromycetes</taxon>
        <taxon>Diversisporales</taxon>
        <taxon>Gigasporaceae</taxon>
        <taxon>Gigaspora</taxon>
    </lineage>
</organism>
<dbReference type="Proteomes" id="UP000789901">
    <property type="component" value="Unassembled WGS sequence"/>
</dbReference>
<keyword evidence="2" id="KW-1185">Reference proteome</keyword>
<accession>A0ABN7WQT3</accession>